<keyword evidence="2" id="KW-1185">Reference proteome</keyword>
<dbReference type="RefSeq" id="WP_379804456.1">
    <property type="nucleotide sequence ID" value="NZ_JBHUOL010000006.1"/>
</dbReference>
<comment type="caution">
    <text evidence="1">The sequence shown here is derived from an EMBL/GenBank/DDBJ whole genome shotgun (WGS) entry which is preliminary data.</text>
</comment>
<dbReference type="EMBL" id="JBHUOL010000006">
    <property type="protein sequence ID" value="MFD2907792.1"/>
    <property type="molecule type" value="Genomic_DNA"/>
</dbReference>
<reference evidence="2" key="1">
    <citation type="journal article" date="2019" name="Int. J. Syst. Evol. Microbiol.">
        <title>The Global Catalogue of Microorganisms (GCM) 10K type strain sequencing project: providing services to taxonomists for standard genome sequencing and annotation.</title>
        <authorList>
            <consortium name="The Broad Institute Genomics Platform"/>
            <consortium name="The Broad Institute Genome Sequencing Center for Infectious Disease"/>
            <person name="Wu L."/>
            <person name="Ma J."/>
        </authorList>
    </citation>
    <scope>NUCLEOTIDE SEQUENCE [LARGE SCALE GENOMIC DNA]</scope>
    <source>
        <strain evidence="2">KCTC 52644</strain>
    </source>
</reference>
<dbReference type="Pfam" id="PF13591">
    <property type="entry name" value="MerR_2"/>
    <property type="match status" value="1"/>
</dbReference>
<proteinExistence type="predicted"/>
<sequence>MENQELIIIDVFCKEYQIEINFIHDLEEFGLIQIVKHQEKNYLDKNQLVFIEKILRLHNDLNINKEGIEIILDLQEKENQLLSEINYLRKRLGLYE</sequence>
<accession>A0ABW5Z4W9</accession>
<evidence type="ECO:0000313" key="2">
    <source>
        <dbReference type="Proteomes" id="UP001597549"/>
    </source>
</evidence>
<evidence type="ECO:0000313" key="1">
    <source>
        <dbReference type="EMBL" id="MFD2907792.1"/>
    </source>
</evidence>
<protein>
    <submittedName>
        <fullName evidence="1">Chaperone modulator CbpM</fullName>
    </submittedName>
</protein>
<dbReference type="Proteomes" id="UP001597549">
    <property type="component" value="Unassembled WGS sequence"/>
</dbReference>
<name>A0ABW5Z4W9_9FLAO</name>
<dbReference type="Gene3D" id="1.10.1660.10">
    <property type="match status" value="1"/>
</dbReference>
<gene>
    <name evidence="1" type="ORF">ACFSX9_03495</name>
</gene>
<organism evidence="1 2">
    <name type="scientific">Flavobacterium ardleyense</name>
    <dbReference type="NCBI Taxonomy" id="2038737"/>
    <lineage>
        <taxon>Bacteria</taxon>
        <taxon>Pseudomonadati</taxon>
        <taxon>Bacteroidota</taxon>
        <taxon>Flavobacteriia</taxon>
        <taxon>Flavobacteriales</taxon>
        <taxon>Flavobacteriaceae</taxon>
        <taxon>Flavobacterium</taxon>
    </lineage>
</organism>